<dbReference type="AlphaFoldDB" id="A0A1H3AV23"/>
<dbReference type="RefSeq" id="WP_092682707.1">
    <property type="nucleotide sequence ID" value="NZ_FNMZ01000004.1"/>
</dbReference>
<name>A0A1H3AV23_9RHOB</name>
<protein>
    <submittedName>
        <fullName evidence="2">Crotonobetainyl-CoA:carnitine CoA-transferase CaiB</fullName>
    </submittedName>
</protein>
<proteinExistence type="predicted"/>
<dbReference type="Gene3D" id="3.40.50.10540">
    <property type="entry name" value="Crotonobetainyl-coa:carnitine coa-transferase, domain 1"/>
    <property type="match status" value="2"/>
</dbReference>
<dbReference type="InterPro" id="IPR023606">
    <property type="entry name" value="CoA-Trfase_III_dom_1_sf"/>
</dbReference>
<evidence type="ECO:0000256" key="1">
    <source>
        <dbReference type="ARBA" id="ARBA00022679"/>
    </source>
</evidence>
<sequence length="824" mass="86325">MSQTHGARTGFLSPYRVLDLTDHRGALAGRIFAQLGADVVQVEPPEGVDARRIGPFAPDGRSMTWAAHGAGKRSLVLDPERSAHRELLRDLVARADFVLESRAPGEPAWLGPEVIEAANPAAIHVRITPFGLTGPRAADPATDLTLWAAGGPLLPTAVDGDPPVRMSVPQAWAHAAADAVGGSLVAHFARLETGRGQGVEVSALRSATQCTLSASLAPAIGHAGFALRPSFAAPGSSRRGPMKSKWRGRDGLLEMPFAMGPATGAFTNAFFAWMHERGALSERFAAWDFRTLPARLLAGEIPDEAIETLQAETAAFLAGIGAVEAVETAIARRLLLAPIATIRDLVESPHLAARDFWETSADAEGREITLPGPLARTEVPAFAGPRPAPAKGEHSDEVLNDWLGGPDAERAPVRPAKAGGALAGLKVLDLAWVVAGPMVGRNLADHGATVLRVESSRRIEAGRNSGPYKDGVYDPALSALFQNCNAGKRGLCLDLTQEAGRAVVRDLVKWADLVVESFAPGRMDAWGLGYDALREINPEIILLSSSLMGQTGPWAKLAGFGNVGAAMSGAQALAGVPGRMPVGPSGPYTDFVGPRYGLALVLSALDWRRRTGRGCWLDLSQGEAGIQFLAPAAADYAATGRVAEADGCRDPGMAPHGVFPCAPGADGAPRWLALAVRDDADWRALTAALGRADWAADPALADLAGRKAAEAALDAGLAEWTAARGAEAAEAALLAAGVPAHRVADYADLWADPQLSHDGHWISLPHPLAGETWVEACRFRLSATPGAPARCAPTFGRDRDWALAETLGYDPERIAALEAAGALS</sequence>
<dbReference type="OrthoDB" id="9806585at2"/>
<evidence type="ECO:0000313" key="3">
    <source>
        <dbReference type="Proteomes" id="UP000199118"/>
    </source>
</evidence>
<accession>A0A1H3AV23</accession>
<reference evidence="2 3" key="1">
    <citation type="submission" date="2016-10" db="EMBL/GenBank/DDBJ databases">
        <authorList>
            <person name="de Groot N.N."/>
        </authorList>
    </citation>
    <scope>NUCLEOTIDE SEQUENCE [LARGE SCALE GENOMIC DNA]</scope>
    <source>
        <strain evidence="2 3">DSM 17890</strain>
    </source>
</reference>
<organism evidence="2 3">
    <name type="scientific">Albimonas donghaensis</name>
    <dbReference type="NCBI Taxonomy" id="356660"/>
    <lineage>
        <taxon>Bacteria</taxon>
        <taxon>Pseudomonadati</taxon>
        <taxon>Pseudomonadota</taxon>
        <taxon>Alphaproteobacteria</taxon>
        <taxon>Rhodobacterales</taxon>
        <taxon>Paracoccaceae</taxon>
        <taxon>Albimonas</taxon>
    </lineage>
</organism>
<dbReference type="SUPFAM" id="SSF89796">
    <property type="entry name" value="CoA-transferase family III (CaiB/BaiF)"/>
    <property type="match status" value="2"/>
</dbReference>
<evidence type="ECO:0000313" key="2">
    <source>
        <dbReference type="EMBL" id="SDX33556.1"/>
    </source>
</evidence>
<dbReference type="STRING" id="356660.SAMN05444336_104333"/>
<keyword evidence="3" id="KW-1185">Reference proteome</keyword>
<dbReference type="Pfam" id="PF02515">
    <property type="entry name" value="CoA_transf_3"/>
    <property type="match status" value="2"/>
</dbReference>
<dbReference type="PANTHER" id="PTHR48207">
    <property type="entry name" value="SUCCINATE--HYDROXYMETHYLGLUTARATE COA-TRANSFERASE"/>
    <property type="match status" value="1"/>
</dbReference>
<dbReference type="Proteomes" id="UP000199118">
    <property type="component" value="Unassembled WGS sequence"/>
</dbReference>
<dbReference type="InterPro" id="IPR044855">
    <property type="entry name" value="CoA-Trfase_III_dom3_sf"/>
</dbReference>
<gene>
    <name evidence="2" type="ORF">SAMN05444336_104333</name>
</gene>
<dbReference type="InterPro" id="IPR003673">
    <property type="entry name" value="CoA-Trfase_fam_III"/>
</dbReference>
<keyword evidence="1 2" id="KW-0808">Transferase</keyword>
<dbReference type="GO" id="GO:0008410">
    <property type="term" value="F:CoA-transferase activity"/>
    <property type="evidence" value="ECO:0007669"/>
    <property type="project" value="TreeGrafter"/>
</dbReference>
<dbReference type="InterPro" id="IPR050483">
    <property type="entry name" value="CoA-transferase_III_domain"/>
</dbReference>
<dbReference type="Gene3D" id="3.30.1540.10">
    <property type="entry name" value="formyl-coa transferase, domain 3"/>
    <property type="match status" value="1"/>
</dbReference>
<dbReference type="PANTHER" id="PTHR48207:SF3">
    <property type="entry name" value="SUCCINATE--HYDROXYMETHYLGLUTARATE COA-TRANSFERASE"/>
    <property type="match status" value="1"/>
</dbReference>
<dbReference type="EMBL" id="FNMZ01000004">
    <property type="protein sequence ID" value="SDX33556.1"/>
    <property type="molecule type" value="Genomic_DNA"/>
</dbReference>